<evidence type="ECO:0000256" key="3">
    <source>
        <dbReference type="ARBA" id="ARBA00022989"/>
    </source>
</evidence>
<keyword evidence="6" id="KW-0489">Methyltransferase</keyword>
<keyword evidence="2 5" id="KW-0812">Transmembrane</keyword>
<gene>
    <name evidence="6" type="ORF">PU560_03375</name>
</gene>
<evidence type="ECO:0000313" key="6">
    <source>
        <dbReference type="EMBL" id="MDD9205509.1"/>
    </source>
</evidence>
<evidence type="ECO:0000256" key="4">
    <source>
        <dbReference type="ARBA" id="ARBA00023136"/>
    </source>
</evidence>
<proteinExistence type="predicted"/>
<sequence length="159" mass="16899">MDADRDASPVPTMLVTGQMLLLAALAWPVDWPVRRPRRGVRLVGLTMLATGGALALAGGLALGPALTPSPVPRAGADLRTEGLYGRVRHPIYSGLLLAAGGRALSSGRRRHAVVALALTGLLDGKARYEEVHLRRVFPGYDAYAARTPRLVPALRAQPR</sequence>
<dbReference type="PANTHER" id="PTHR43847:SF1">
    <property type="entry name" value="BLL3993 PROTEIN"/>
    <property type="match status" value="1"/>
</dbReference>
<evidence type="ECO:0000313" key="7">
    <source>
        <dbReference type="Proteomes" id="UP001165561"/>
    </source>
</evidence>
<keyword evidence="7" id="KW-1185">Reference proteome</keyword>
<dbReference type="GO" id="GO:0008168">
    <property type="term" value="F:methyltransferase activity"/>
    <property type="evidence" value="ECO:0007669"/>
    <property type="project" value="UniProtKB-KW"/>
</dbReference>
<dbReference type="PANTHER" id="PTHR43847">
    <property type="entry name" value="BLL3993 PROTEIN"/>
    <property type="match status" value="1"/>
</dbReference>
<keyword evidence="4 5" id="KW-0472">Membrane</keyword>
<organism evidence="6 7">
    <name type="scientific">Georgenia halotolerans</name>
    <dbReference type="NCBI Taxonomy" id="3028317"/>
    <lineage>
        <taxon>Bacteria</taxon>
        <taxon>Bacillati</taxon>
        <taxon>Actinomycetota</taxon>
        <taxon>Actinomycetes</taxon>
        <taxon>Micrococcales</taxon>
        <taxon>Bogoriellaceae</taxon>
        <taxon>Georgenia</taxon>
    </lineage>
</organism>
<dbReference type="GO" id="GO:0032259">
    <property type="term" value="P:methylation"/>
    <property type="evidence" value="ECO:0007669"/>
    <property type="project" value="UniProtKB-KW"/>
</dbReference>
<dbReference type="EMBL" id="JARACI010000526">
    <property type="protein sequence ID" value="MDD9205509.1"/>
    <property type="molecule type" value="Genomic_DNA"/>
</dbReference>
<protein>
    <submittedName>
        <fullName evidence="6">Methyltransferase</fullName>
    </submittedName>
</protein>
<dbReference type="Pfam" id="PF04191">
    <property type="entry name" value="PEMT"/>
    <property type="match status" value="1"/>
</dbReference>
<comment type="caution">
    <text evidence="6">The sequence shown here is derived from an EMBL/GenBank/DDBJ whole genome shotgun (WGS) entry which is preliminary data.</text>
</comment>
<feature type="transmembrane region" description="Helical" evidence="5">
    <location>
        <begin position="42"/>
        <end position="67"/>
    </location>
</feature>
<reference evidence="6" key="1">
    <citation type="submission" date="2023-02" db="EMBL/GenBank/DDBJ databases">
        <title>Georgenia sp.10Sc9-8, isolated from a soil sample collected from the Taklamakan desert.</title>
        <authorList>
            <person name="Liu S."/>
        </authorList>
    </citation>
    <scope>NUCLEOTIDE SEQUENCE</scope>
    <source>
        <strain evidence="6">10Sc9-8</strain>
    </source>
</reference>
<comment type="subcellular location">
    <subcellularLocation>
        <location evidence="1">Endomembrane system</location>
        <topology evidence="1">Multi-pass membrane protein</topology>
    </subcellularLocation>
</comment>
<keyword evidence="6" id="KW-0808">Transferase</keyword>
<name>A0ABT5TW60_9MICO</name>
<feature type="transmembrane region" description="Helical" evidence="5">
    <location>
        <begin position="12"/>
        <end position="30"/>
    </location>
</feature>
<accession>A0ABT5TW60</accession>
<dbReference type="InterPro" id="IPR052527">
    <property type="entry name" value="Metal_cation-efflux_comp"/>
</dbReference>
<dbReference type="Proteomes" id="UP001165561">
    <property type="component" value="Unassembled WGS sequence"/>
</dbReference>
<dbReference type="Gene3D" id="1.20.120.1630">
    <property type="match status" value="1"/>
</dbReference>
<evidence type="ECO:0000256" key="2">
    <source>
        <dbReference type="ARBA" id="ARBA00022692"/>
    </source>
</evidence>
<dbReference type="InterPro" id="IPR007318">
    <property type="entry name" value="Phopholipid_MeTrfase"/>
</dbReference>
<evidence type="ECO:0000256" key="1">
    <source>
        <dbReference type="ARBA" id="ARBA00004127"/>
    </source>
</evidence>
<evidence type="ECO:0000256" key="5">
    <source>
        <dbReference type="SAM" id="Phobius"/>
    </source>
</evidence>
<keyword evidence="3 5" id="KW-1133">Transmembrane helix</keyword>